<dbReference type="CDD" id="cd02233">
    <property type="entry name" value="cupin_HNL-like"/>
    <property type="match status" value="1"/>
</dbReference>
<dbReference type="PANTHER" id="PTHR43698:SF1">
    <property type="entry name" value="BLL4564 PROTEIN"/>
    <property type="match status" value="1"/>
</dbReference>
<evidence type="ECO:0000313" key="4">
    <source>
        <dbReference type="Proteomes" id="UP000640614"/>
    </source>
</evidence>
<keyword evidence="4" id="KW-1185">Reference proteome</keyword>
<gene>
    <name evidence="3" type="ORF">C4F50_13865</name>
</gene>
<evidence type="ECO:0000313" key="3">
    <source>
        <dbReference type="EMBL" id="MBE8726022.1"/>
    </source>
</evidence>
<dbReference type="InterPro" id="IPR047263">
    <property type="entry name" value="HNL-like_cupin"/>
</dbReference>
<evidence type="ECO:0000256" key="1">
    <source>
        <dbReference type="SAM" id="SignalP"/>
    </source>
</evidence>
<name>A0ABR9TN00_9FLAO</name>
<evidence type="ECO:0000259" key="2">
    <source>
        <dbReference type="Pfam" id="PF07883"/>
    </source>
</evidence>
<protein>
    <submittedName>
        <fullName evidence="3">Cupin domain-containing protein</fullName>
    </submittedName>
</protein>
<dbReference type="Proteomes" id="UP000640614">
    <property type="component" value="Unassembled WGS sequence"/>
</dbReference>
<sequence>MKKIKLNILTASSFFIVMTVLSCNDSNQKQTSVTSKDVIFPKGKEVTNGNFKGSAFLTMLMQSDTLYNIQIGNVTFEPGARTKWHYHKGGQILLVTKGRGYYQEKGKQKEIIQKGDVVKCPPNIIHWHGASSKDTLVHVAISPNTDKGSVVWLEHVSDAAYNK</sequence>
<dbReference type="InterPro" id="IPR011051">
    <property type="entry name" value="RmlC_Cupin_sf"/>
</dbReference>
<organism evidence="3 4">
    <name type="scientific">Flavobacterium hungaricum</name>
    <dbReference type="NCBI Taxonomy" id="2082725"/>
    <lineage>
        <taxon>Bacteria</taxon>
        <taxon>Pseudomonadati</taxon>
        <taxon>Bacteroidota</taxon>
        <taxon>Flavobacteriia</taxon>
        <taxon>Flavobacteriales</taxon>
        <taxon>Flavobacteriaceae</taxon>
        <taxon>Flavobacterium</taxon>
    </lineage>
</organism>
<dbReference type="SUPFAM" id="SSF51182">
    <property type="entry name" value="RmlC-like cupins"/>
    <property type="match status" value="1"/>
</dbReference>
<proteinExistence type="predicted"/>
<keyword evidence="1" id="KW-0732">Signal</keyword>
<comment type="caution">
    <text evidence="3">The sequence shown here is derived from an EMBL/GenBank/DDBJ whole genome shotgun (WGS) entry which is preliminary data.</text>
</comment>
<dbReference type="PANTHER" id="PTHR43698">
    <property type="entry name" value="RIBD C-TERMINAL DOMAIN CONTAINING PROTEIN"/>
    <property type="match status" value="1"/>
</dbReference>
<dbReference type="Pfam" id="PF07883">
    <property type="entry name" value="Cupin_2"/>
    <property type="match status" value="1"/>
</dbReference>
<feature type="signal peptide" evidence="1">
    <location>
        <begin position="1"/>
        <end position="22"/>
    </location>
</feature>
<dbReference type="EMBL" id="PRDM01000003">
    <property type="protein sequence ID" value="MBE8726022.1"/>
    <property type="molecule type" value="Genomic_DNA"/>
</dbReference>
<dbReference type="PROSITE" id="PS51257">
    <property type="entry name" value="PROKAR_LIPOPROTEIN"/>
    <property type="match status" value="1"/>
</dbReference>
<dbReference type="Gene3D" id="2.60.120.10">
    <property type="entry name" value="Jelly Rolls"/>
    <property type="match status" value="1"/>
</dbReference>
<dbReference type="InterPro" id="IPR013096">
    <property type="entry name" value="Cupin_2"/>
</dbReference>
<accession>A0ABR9TN00</accession>
<dbReference type="RefSeq" id="WP_194139226.1">
    <property type="nucleotide sequence ID" value="NZ_PRDM01000003.1"/>
</dbReference>
<dbReference type="InterPro" id="IPR014710">
    <property type="entry name" value="RmlC-like_jellyroll"/>
</dbReference>
<reference evidence="3 4" key="1">
    <citation type="submission" date="2018-07" db="EMBL/GenBank/DDBJ databases">
        <title>Genome assembly of strain KB82.</title>
        <authorList>
            <person name="Kukolya J."/>
            <person name="Horvath B."/>
            <person name="Nagy I."/>
            <person name="Toth A."/>
        </authorList>
    </citation>
    <scope>NUCLEOTIDE SEQUENCE [LARGE SCALE GENOMIC DNA]</scope>
    <source>
        <strain evidence="3 4">Kb82</strain>
    </source>
</reference>
<feature type="chain" id="PRO_5045441468" evidence="1">
    <location>
        <begin position="23"/>
        <end position="163"/>
    </location>
</feature>
<feature type="domain" description="Cupin type-2" evidence="2">
    <location>
        <begin position="74"/>
        <end position="137"/>
    </location>
</feature>